<reference evidence="2 3" key="2">
    <citation type="submission" date="2019-09" db="EMBL/GenBank/DDBJ databases">
        <authorList>
            <person name="Jin C."/>
        </authorList>
    </citation>
    <scope>NUCLEOTIDE SEQUENCE [LARGE SCALE GENOMIC DNA]</scope>
    <source>
        <strain evidence="2 3">AN110305</strain>
    </source>
</reference>
<protein>
    <submittedName>
        <fullName evidence="2">Class I SAM-dependent methyltransferase</fullName>
    </submittedName>
</protein>
<dbReference type="GO" id="GO:0032259">
    <property type="term" value="P:methylation"/>
    <property type="evidence" value="ECO:0007669"/>
    <property type="project" value="UniProtKB-KW"/>
</dbReference>
<dbReference type="AlphaFoldDB" id="A0A5B2X773"/>
<proteinExistence type="predicted"/>
<keyword evidence="3" id="KW-1185">Reference proteome</keyword>
<comment type="caution">
    <text evidence="2">The sequence shown here is derived from an EMBL/GenBank/DDBJ whole genome shotgun (WGS) entry which is preliminary data.</text>
</comment>
<keyword evidence="2" id="KW-0489">Methyltransferase</keyword>
<dbReference type="OrthoDB" id="495703at2"/>
<dbReference type="SUPFAM" id="SSF53335">
    <property type="entry name" value="S-adenosyl-L-methionine-dependent methyltransferases"/>
    <property type="match status" value="1"/>
</dbReference>
<evidence type="ECO:0000313" key="2">
    <source>
        <dbReference type="EMBL" id="KAA2258742.1"/>
    </source>
</evidence>
<dbReference type="CDD" id="cd02440">
    <property type="entry name" value="AdoMet_MTases"/>
    <property type="match status" value="1"/>
</dbReference>
<evidence type="ECO:0000313" key="3">
    <source>
        <dbReference type="Proteomes" id="UP000323454"/>
    </source>
</evidence>
<dbReference type="GO" id="GO:0008168">
    <property type="term" value="F:methyltransferase activity"/>
    <property type="evidence" value="ECO:0007669"/>
    <property type="project" value="UniProtKB-KW"/>
</dbReference>
<dbReference type="InterPro" id="IPR029063">
    <property type="entry name" value="SAM-dependent_MTases_sf"/>
</dbReference>
<sequence>MVNESASNDLARNWEQYWLDLPSAPGAAIWDSDPSVNVARHHAWFGEHFAPTLPVLDIGCGNGTQTRFLGERYDRVIGLDVAEAAIALARGTHGDVAEFRRLDLLDPAAVEALHAEVGDANVYVRAVLHQLPASARPAAAAALARLAGESGHLFDIELAPNAGSVFRDVLSVDGSVPKLREVLAHGIAPAELADGEFERLLADAGLSVVDGGRSTLPSTEHLPDGERLEIPLQYLVARRGRA</sequence>
<evidence type="ECO:0000259" key="1">
    <source>
        <dbReference type="Pfam" id="PF13649"/>
    </source>
</evidence>
<dbReference type="Gene3D" id="3.40.50.150">
    <property type="entry name" value="Vaccinia Virus protein VP39"/>
    <property type="match status" value="1"/>
</dbReference>
<name>A0A5B2X773_9PSEU</name>
<keyword evidence="2" id="KW-0808">Transferase</keyword>
<dbReference type="RefSeq" id="WP_149851738.1">
    <property type="nucleotide sequence ID" value="NZ_VUOB01000041.1"/>
</dbReference>
<gene>
    <name evidence="2" type="ORF">F0L68_23210</name>
</gene>
<dbReference type="InterPro" id="IPR041698">
    <property type="entry name" value="Methyltransf_25"/>
</dbReference>
<dbReference type="Proteomes" id="UP000323454">
    <property type="component" value="Unassembled WGS sequence"/>
</dbReference>
<accession>A0A5B2X773</accession>
<organism evidence="2 3">
    <name type="scientific">Solihabitans fulvus</name>
    <dbReference type="NCBI Taxonomy" id="1892852"/>
    <lineage>
        <taxon>Bacteria</taxon>
        <taxon>Bacillati</taxon>
        <taxon>Actinomycetota</taxon>
        <taxon>Actinomycetes</taxon>
        <taxon>Pseudonocardiales</taxon>
        <taxon>Pseudonocardiaceae</taxon>
        <taxon>Solihabitans</taxon>
    </lineage>
</organism>
<dbReference type="Pfam" id="PF13649">
    <property type="entry name" value="Methyltransf_25"/>
    <property type="match status" value="1"/>
</dbReference>
<dbReference type="EMBL" id="VUOB01000041">
    <property type="protein sequence ID" value="KAA2258742.1"/>
    <property type="molecule type" value="Genomic_DNA"/>
</dbReference>
<feature type="domain" description="Methyltransferase" evidence="1">
    <location>
        <begin position="55"/>
        <end position="147"/>
    </location>
</feature>
<reference evidence="2 3" key="1">
    <citation type="submission" date="2019-09" db="EMBL/GenBank/DDBJ databases">
        <title>Goodfellowia gen. nov., a new genus of the Pseudonocardineae related to Actinoalloteichus, containing Goodfellowia coeruleoviolacea gen. nov., comb. nov. gen. nov., comb. nov.</title>
        <authorList>
            <person name="Labeda D."/>
        </authorList>
    </citation>
    <scope>NUCLEOTIDE SEQUENCE [LARGE SCALE GENOMIC DNA]</scope>
    <source>
        <strain evidence="2 3">AN110305</strain>
    </source>
</reference>